<gene>
    <name evidence="2" type="ORF">C8J55DRAFT_490266</name>
</gene>
<dbReference type="InterPro" id="IPR036322">
    <property type="entry name" value="WD40_repeat_dom_sf"/>
</dbReference>
<comment type="caution">
    <text evidence="2">The sequence shown here is derived from an EMBL/GenBank/DDBJ whole genome shotgun (WGS) entry which is preliminary data.</text>
</comment>
<keyword evidence="1" id="KW-0472">Membrane</keyword>
<evidence type="ECO:0000313" key="2">
    <source>
        <dbReference type="EMBL" id="KAJ4475986.1"/>
    </source>
</evidence>
<keyword evidence="1" id="KW-0812">Transmembrane</keyword>
<reference evidence="2" key="2">
    <citation type="journal article" date="2023" name="Proc. Natl. Acad. Sci. U.S.A.">
        <title>A global phylogenomic analysis of the shiitake genus Lentinula.</title>
        <authorList>
            <person name="Sierra-Patev S."/>
            <person name="Min B."/>
            <person name="Naranjo-Ortiz M."/>
            <person name="Looney B."/>
            <person name="Konkel Z."/>
            <person name="Slot J.C."/>
            <person name="Sakamoto Y."/>
            <person name="Steenwyk J.L."/>
            <person name="Rokas A."/>
            <person name="Carro J."/>
            <person name="Camarero S."/>
            <person name="Ferreira P."/>
            <person name="Molpeceres G."/>
            <person name="Ruiz-Duenas F.J."/>
            <person name="Serrano A."/>
            <person name="Henrissat B."/>
            <person name="Drula E."/>
            <person name="Hughes K.W."/>
            <person name="Mata J.L."/>
            <person name="Ishikawa N.K."/>
            <person name="Vargas-Isla R."/>
            <person name="Ushijima S."/>
            <person name="Smith C.A."/>
            <person name="Donoghue J."/>
            <person name="Ahrendt S."/>
            <person name="Andreopoulos W."/>
            <person name="He G."/>
            <person name="LaButti K."/>
            <person name="Lipzen A."/>
            <person name="Ng V."/>
            <person name="Riley R."/>
            <person name="Sandor L."/>
            <person name="Barry K."/>
            <person name="Martinez A.T."/>
            <person name="Xiao Y."/>
            <person name="Gibbons J.G."/>
            <person name="Terashima K."/>
            <person name="Grigoriev I.V."/>
            <person name="Hibbett D."/>
        </authorList>
    </citation>
    <scope>NUCLEOTIDE SEQUENCE</scope>
    <source>
        <strain evidence="2">Sp2 HRB7682 ss15</strain>
    </source>
</reference>
<keyword evidence="1" id="KW-1133">Transmembrane helix</keyword>
<dbReference type="InterPro" id="IPR015943">
    <property type="entry name" value="WD40/YVTN_repeat-like_dom_sf"/>
</dbReference>
<dbReference type="AlphaFoldDB" id="A0A9W9A725"/>
<organism evidence="2 3">
    <name type="scientific">Lentinula lateritia</name>
    <dbReference type="NCBI Taxonomy" id="40482"/>
    <lineage>
        <taxon>Eukaryota</taxon>
        <taxon>Fungi</taxon>
        <taxon>Dikarya</taxon>
        <taxon>Basidiomycota</taxon>
        <taxon>Agaricomycotina</taxon>
        <taxon>Agaricomycetes</taxon>
        <taxon>Agaricomycetidae</taxon>
        <taxon>Agaricales</taxon>
        <taxon>Marasmiineae</taxon>
        <taxon>Omphalotaceae</taxon>
        <taxon>Lentinula</taxon>
    </lineage>
</organism>
<proteinExistence type="predicted"/>
<reference evidence="2" key="1">
    <citation type="submission" date="2022-08" db="EMBL/GenBank/DDBJ databases">
        <authorList>
            <consortium name="DOE Joint Genome Institute"/>
            <person name="Min B."/>
            <person name="Riley R."/>
            <person name="Sierra-Patev S."/>
            <person name="Naranjo-Ortiz M."/>
            <person name="Looney B."/>
            <person name="Konkel Z."/>
            <person name="Slot J.C."/>
            <person name="Sakamoto Y."/>
            <person name="Steenwyk J.L."/>
            <person name="Rokas A."/>
            <person name="Carro J."/>
            <person name="Camarero S."/>
            <person name="Ferreira P."/>
            <person name="Molpeceres G."/>
            <person name="Ruiz-Duenas F.J."/>
            <person name="Serrano A."/>
            <person name="Henrissat B."/>
            <person name="Drula E."/>
            <person name="Hughes K.W."/>
            <person name="Mata J.L."/>
            <person name="Ishikawa N.K."/>
            <person name="Vargas-Isla R."/>
            <person name="Ushijima S."/>
            <person name="Smith C.A."/>
            <person name="Ahrendt S."/>
            <person name="Andreopoulos W."/>
            <person name="He G."/>
            <person name="Labutti K."/>
            <person name="Lipzen A."/>
            <person name="Ng V."/>
            <person name="Sandor L."/>
            <person name="Barry K."/>
            <person name="Martinez A.T."/>
            <person name="Xiao Y."/>
            <person name="Gibbons J.G."/>
            <person name="Terashima K."/>
            <person name="Hibbett D.S."/>
            <person name="Grigoriev I.V."/>
        </authorList>
    </citation>
    <scope>NUCLEOTIDE SEQUENCE</scope>
    <source>
        <strain evidence="2">Sp2 HRB7682 ss15</strain>
    </source>
</reference>
<dbReference type="SUPFAM" id="SSF50978">
    <property type="entry name" value="WD40 repeat-like"/>
    <property type="match status" value="1"/>
</dbReference>
<dbReference type="Proteomes" id="UP001150238">
    <property type="component" value="Unassembled WGS sequence"/>
</dbReference>
<evidence type="ECO:0000256" key="1">
    <source>
        <dbReference type="SAM" id="Phobius"/>
    </source>
</evidence>
<name>A0A9W9A725_9AGAR</name>
<dbReference type="Gene3D" id="2.130.10.10">
    <property type="entry name" value="YVTN repeat-like/Quinoprotein amine dehydrogenase"/>
    <property type="match status" value="1"/>
</dbReference>
<sequence length="378" mass="41738">MVQKENVEVQSNQWPIKYGEHIGGDKGAKVDATAKGFENAYPLQTSDKRALRNNNAFHTRALKNGTKPDQAGTKRHTVARKFTYSIIVRVPQYEPLTTLSGARDTVVSLAFLAKAKFLSAAGYSGVFVWDLSTSAAITLPHMLFAPQNPKYVITSSIWVYFQKNKCHVLLLASMRGDLRDISVFPFYGGEMGSVALSNTSNKFVAYTGKNFHLYRLASLELLKTYSAKTPVVMFSKTVAFGESKNIIVGGTDRGHALIYEVNTEELLQTLTYPRGGLVQPVTTITLPDRHLIAIAGSTAQQSADVILFEKRIPLEDVSSPQLPSSASCTDVTPNHSSTDSVLIGFHLSKQIWDWARILALVALLTFAGYYTVYQVWVF</sequence>
<dbReference type="EMBL" id="JANVFS010000021">
    <property type="protein sequence ID" value="KAJ4475986.1"/>
    <property type="molecule type" value="Genomic_DNA"/>
</dbReference>
<protein>
    <recommendedName>
        <fullName evidence="4">WD40 repeat-like protein</fullName>
    </recommendedName>
</protein>
<accession>A0A9W9A725</accession>
<evidence type="ECO:0000313" key="3">
    <source>
        <dbReference type="Proteomes" id="UP001150238"/>
    </source>
</evidence>
<evidence type="ECO:0008006" key="4">
    <source>
        <dbReference type="Google" id="ProtNLM"/>
    </source>
</evidence>
<feature type="transmembrane region" description="Helical" evidence="1">
    <location>
        <begin position="357"/>
        <end position="376"/>
    </location>
</feature>